<accession>A0A1X0JZF1</accession>
<comment type="caution">
    <text evidence="1">The sequence shown here is derived from an EMBL/GenBank/DDBJ whole genome shotgun (WGS) entry which is preliminary data.</text>
</comment>
<evidence type="ECO:0000313" key="1">
    <source>
        <dbReference type="EMBL" id="ORB67975.1"/>
    </source>
</evidence>
<dbReference type="Proteomes" id="UP000192411">
    <property type="component" value="Unassembled WGS sequence"/>
</dbReference>
<dbReference type="EMBL" id="MVIM01000002">
    <property type="protein sequence ID" value="ORB67975.1"/>
    <property type="molecule type" value="Genomic_DNA"/>
</dbReference>
<protein>
    <submittedName>
        <fullName evidence="1">Uncharacterized protein</fullName>
    </submittedName>
</protein>
<sequence length="59" mass="6759">MTPPLQDDVGAPQSYIVDAWIGGYACCDCGWKGRRRWHRSFAVHDAVRHFAATKHHFEC</sequence>
<proteinExistence type="predicted"/>
<reference evidence="1 2" key="1">
    <citation type="submission" date="2017-02" db="EMBL/GenBank/DDBJ databases">
        <title>The new phylogeny of genus Mycobacterium.</title>
        <authorList>
            <person name="Tortoli E."/>
            <person name="Trovato A."/>
            <person name="Cirillo D.M."/>
        </authorList>
    </citation>
    <scope>NUCLEOTIDE SEQUENCE [LARGE SCALE GENOMIC DNA]</scope>
    <source>
        <strain evidence="1 2">DSM 44338</strain>
    </source>
</reference>
<dbReference type="AlphaFoldDB" id="A0A1X0JZF1"/>
<gene>
    <name evidence="1" type="ORF">BST47_03240</name>
</gene>
<evidence type="ECO:0000313" key="2">
    <source>
        <dbReference type="Proteomes" id="UP000192411"/>
    </source>
</evidence>
<name>A0A1X0JZF1_9MYCO</name>
<organism evidence="1 2">
    <name type="scientific">Mycolicibacterium tusciae</name>
    <dbReference type="NCBI Taxonomy" id="75922"/>
    <lineage>
        <taxon>Bacteria</taxon>
        <taxon>Bacillati</taxon>
        <taxon>Actinomycetota</taxon>
        <taxon>Actinomycetes</taxon>
        <taxon>Mycobacteriales</taxon>
        <taxon>Mycobacteriaceae</taxon>
        <taxon>Mycolicibacterium</taxon>
    </lineage>
</organism>
<keyword evidence="2" id="KW-1185">Reference proteome</keyword>